<feature type="domain" description="Cation efflux protein transmembrane" evidence="10">
    <location>
        <begin position="330"/>
        <end position="402"/>
    </location>
</feature>
<keyword evidence="3" id="KW-0813">Transport</keyword>
<dbReference type="FunFam" id="1.20.1510.10:FF:000021">
    <property type="entry name" value="Solute carrier family 30 (Zinc transporter), member 1"/>
    <property type="match status" value="1"/>
</dbReference>
<dbReference type="AlphaFoldDB" id="A0A8H3YH78"/>
<keyword evidence="5" id="KW-0862">Zinc</keyword>
<comment type="subcellular location">
    <subcellularLocation>
        <location evidence="1">Membrane</location>
        <topology evidence="1">Multi-pass membrane protein</topology>
    </subcellularLocation>
</comment>
<feature type="transmembrane region" description="Helical" evidence="9">
    <location>
        <begin position="372"/>
        <end position="394"/>
    </location>
</feature>
<keyword evidence="13" id="KW-1185">Reference proteome</keyword>
<keyword evidence="4 9" id="KW-0812">Transmembrane</keyword>
<accession>A0A8H3YH78</accession>
<feature type="transmembrane region" description="Helical" evidence="9">
    <location>
        <begin position="342"/>
        <end position="366"/>
    </location>
</feature>
<proteinExistence type="inferred from homology"/>
<dbReference type="InterPro" id="IPR027470">
    <property type="entry name" value="Cation_efflux_CTD"/>
</dbReference>
<dbReference type="NCBIfam" id="TIGR01297">
    <property type="entry name" value="CDF"/>
    <property type="match status" value="2"/>
</dbReference>
<dbReference type="Pfam" id="PF01545">
    <property type="entry name" value="Cation_efflux"/>
    <property type="match status" value="2"/>
</dbReference>
<keyword evidence="6 9" id="KW-1133">Transmembrane helix</keyword>
<evidence type="ECO:0008006" key="14">
    <source>
        <dbReference type="Google" id="ProtNLM"/>
    </source>
</evidence>
<evidence type="ECO:0000256" key="9">
    <source>
        <dbReference type="SAM" id="Phobius"/>
    </source>
</evidence>
<feature type="region of interest" description="Disordered" evidence="8">
    <location>
        <begin position="205"/>
        <end position="334"/>
    </location>
</feature>
<evidence type="ECO:0000256" key="4">
    <source>
        <dbReference type="ARBA" id="ARBA00022692"/>
    </source>
</evidence>
<dbReference type="InterPro" id="IPR027469">
    <property type="entry name" value="Cation_efflux_TMD_sf"/>
</dbReference>
<dbReference type="Proteomes" id="UP000620104">
    <property type="component" value="Unassembled WGS sequence"/>
</dbReference>
<evidence type="ECO:0000256" key="1">
    <source>
        <dbReference type="ARBA" id="ARBA00004141"/>
    </source>
</evidence>
<feature type="transmembrane region" description="Helical" evidence="9">
    <location>
        <begin position="110"/>
        <end position="131"/>
    </location>
</feature>
<comment type="caution">
    <text evidence="12">The sequence shown here is derived from an EMBL/GenBank/DDBJ whole genome shotgun (WGS) entry which is preliminary data.</text>
</comment>
<dbReference type="GO" id="GO:0016020">
    <property type="term" value="C:membrane"/>
    <property type="evidence" value="ECO:0007669"/>
    <property type="project" value="UniProtKB-SubCell"/>
</dbReference>
<protein>
    <recommendedName>
        <fullName evidence="14">Cation transporter</fullName>
    </recommendedName>
</protein>
<evidence type="ECO:0000313" key="12">
    <source>
        <dbReference type="EMBL" id="GHJ87386.1"/>
    </source>
</evidence>
<dbReference type="SUPFAM" id="SSF160240">
    <property type="entry name" value="Cation efflux protein cytoplasmic domain-like"/>
    <property type="match status" value="1"/>
</dbReference>
<dbReference type="Gene3D" id="1.20.1510.10">
    <property type="entry name" value="Cation efflux protein transmembrane domain"/>
    <property type="match status" value="2"/>
</dbReference>
<keyword evidence="7 9" id="KW-0472">Membrane</keyword>
<evidence type="ECO:0000256" key="3">
    <source>
        <dbReference type="ARBA" id="ARBA00022448"/>
    </source>
</evidence>
<organism evidence="12 13">
    <name type="scientific">Naganishia liquefaciens</name>
    <dbReference type="NCBI Taxonomy" id="104408"/>
    <lineage>
        <taxon>Eukaryota</taxon>
        <taxon>Fungi</taxon>
        <taxon>Dikarya</taxon>
        <taxon>Basidiomycota</taxon>
        <taxon>Agaricomycotina</taxon>
        <taxon>Tremellomycetes</taxon>
        <taxon>Filobasidiales</taxon>
        <taxon>Filobasidiaceae</taxon>
        <taxon>Naganishia</taxon>
    </lineage>
</organism>
<feature type="region of interest" description="Disordered" evidence="8">
    <location>
        <begin position="163"/>
        <end position="184"/>
    </location>
</feature>
<dbReference type="PANTHER" id="PTHR45820:SF4">
    <property type="entry name" value="ZINC TRANSPORTER 63C, ISOFORM F"/>
    <property type="match status" value="1"/>
</dbReference>
<dbReference type="SUPFAM" id="SSF161111">
    <property type="entry name" value="Cation efflux protein transmembrane domain-like"/>
    <property type="match status" value="1"/>
</dbReference>
<dbReference type="GO" id="GO:0005385">
    <property type="term" value="F:zinc ion transmembrane transporter activity"/>
    <property type="evidence" value="ECO:0007669"/>
    <property type="project" value="TreeGrafter"/>
</dbReference>
<gene>
    <name evidence="12" type="ORF">NliqN6_3788</name>
</gene>
<dbReference type="EMBL" id="BLZA01000021">
    <property type="protein sequence ID" value="GHJ87386.1"/>
    <property type="molecule type" value="Genomic_DNA"/>
</dbReference>
<evidence type="ECO:0000259" key="10">
    <source>
        <dbReference type="Pfam" id="PF01545"/>
    </source>
</evidence>
<evidence type="ECO:0000259" key="11">
    <source>
        <dbReference type="Pfam" id="PF16916"/>
    </source>
</evidence>
<dbReference type="InterPro" id="IPR002524">
    <property type="entry name" value="Cation_efflux"/>
</dbReference>
<feature type="compositionally biased region" description="Polar residues" evidence="8">
    <location>
        <begin position="257"/>
        <end position="275"/>
    </location>
</feature>
<evidence type="ECO:0000313" key="13">
    <source>
        <dbReference type="Proteomes" id="UP000620104"/>
    </source>
</evidence>
<feature type="transmembrane region" description="Helical" evidence="9">
    <location>
        <begin position="76"/>
        <end position="98"/>
    </location>
</feature>
<evidence type="ECO:0000256" key="7">
    <source>
        <dbReference type="ARBA" id="ARBA00023136"/>
    </source>
</evidence>
<dbReference type="InterPro" id="IPR036837">
    <property type="entry name" value="Cation_efflux_CTD_sf"/>
</dbReference>
<feature type="compositionally biased region" description="Basic residues" evidence="8">
    <location>
        <begin position="242"/>
        <end position="255"/>
    </location>
</feature>
<evidence type="ECO:0000256" key="2">
    <source>
        <dbReference type="ARBA" id="ARBA00008873"/>
    </source>
</evidence>
<name>A0A8H3YH78_9TREE</name>
<evidence type="ECO:0000256" key="8">
    <source>
        <dbReference type="SAM" id="MobiDB-lite"/>
    </source>
</evidence>
<comment type="similarity">
    <text evidence="2">Belongs to the cation diffusion facilitator (CDF) transporter (TC 2.A.4) family. SLC30A subfamily.</text>
</comment>
<feature type="domain" description="Cation efflux protein transmembrane" evidence="10">
    <location>
        <begin position="10"/>
        <end position="148"/>
    </location>
</feature>
<reference evidence="12" key="1">
    <citation type="submission" date="2020-07" db="EMBL/GenBank/DDBJ databases">
        <title>Draft Genome Sequence of a Deep-Sea Yeast, Naganishia (Cryptococcus) liquefaciens strain N6.</title>
        <authorList>
            <person name="Han Y.W."/>
            <person name="Kajitani R."/>
            <person name="Morimoto H."/>
            <person name="Parhat M."/>
            <person name="Tsubouchi H."/>
            <person name="Bakenova O."/>
            <person name="Ogata M."/>
            <person name="Argunhan B."/>
            <person name="Aoki R."/>
            <person name="Kajiwara S."/>
            <person name="Itoh T."/>
            <person name="Iwasaki H."/>
        </authorList>
    </citation>
    <scope>NUCLEOTIDE SEQUENCE</scope>
    <source>
        <strain evidence="12">N6</strain>
    </source>
</reference>
<evidence type="ECO:0000256" key="5">
    <source>
        <dbReference type="ARBA" id="ARBA00022833"/>
    </source>
</evidence>
<feature type="compositionally biased region" description="Basic and acidic residues" evidence="8">
    <location>
        <begin position="281"/>
        <end position="322"/>
    </location>
</feature>
<feature type="domain" description="Cation efflux protein cytoplasmic" evidence="11">
    <location>
        <begin position="407"/>
        <end position="478"/>
    </location>
</feature>
<evidence type="ECO:0000256" key="6">
    <source>
        <dbReference type="ARBA" id="ARBA00022989"/>
    </source>
</evidence>
<feature type="transmembrane region" description="Helical" evidence="9">
    <location>
        <begin position="12"/>
        <end position="33"/>
    </location>
</feature>
<dbReference type="InterPro" id="IPR058533">
    <property type="entry name" value="Cation_efflux_TM"/>
</dbReference>
<dbReference type="OrthoDB" id="9944568at2759"/>
<dbReference type="GO" id="GO:0006882">
    <property type="term" value="P:intracellular zinc ion homeostasis"/>
    <property type="evidence" value="ECO:0007669"/>
    <property type="project" value="TreeGrafter"/>
</dbReference>
<dbReference type="Pfam" id="PF16916">
    <property type="entry name" value="ZT_dimer"/>
    <property type="match status" value="1"/>
</dbReference>
<sequence>MGLSRESRIITLLVIDTVFFLIELGTGIFAHSLALLADSFHMLNDIISLLISWQALKLASRPSNANHSYGYARAEILAAFGNAIFLLALCFSIFLEAIQRFIDVQEVSNPKLMVIVGSFGLLSNIIGLFLFHEHGHGHSHGHSHSHGAGAAGKVLLDDASSDTAAVENGGGSHPVATRRERSDSFGSLYGHPAITRAAVIETAQEFGYGRSPPTRDTRDSFTMAFSPTGQEGGNAGAITPISHHHARSKSSHGKRGSVSSPTERTGLTSGQTTSYAAVVKKNTEADDHSHDHDHDHDHGLHDNGNGKKNTHAHDHSEAEAGGHSHGGGGHGHSHGSMNAQGVFLHVLGDALGNVGVIAAGLVIWFAKGYWRFYFDPAISLFITVIIFHSALPLVKSASFILLQGVPTHISLEAVRESINQVDGVSSLHELHIWQLTEKTVVASVHVLVSRDTDYMVVADNIRRILHEYGVHSSTIQPEFAAEADENSDNDDNACLIRCPPEDCGGDTCCPPVVVGKLVDDSADSHEGHSH</sequence>
<dbReference type="PANTHER" id="PTHR45820">
    <property type="entry name" value="FI23527P1"/>
    <property type="match status" value="1"/>
</dbReference>